<comment type="caution">
    <text evidence="1">The sequence shown here is derived from an EMBL/GenBank/DDBJ whole genome shotgun (WGS) entry which is preliminary data.</text>
</comment>
<evidence type="ECO:0000313" key="1">
    <source>
        <dbReference type="EMBL" id="OGY42234.1"/>
    </source>
</evidence>
<evidence type="ECO:0008006" key="3">
    <source>
        <dbReference type="Google" id="ProtNLM"/>
    </source>
</evidence>
<dbReference type="Proteomes" id="UP000176260">
    <property type="component" value="Unassembled WGS sequence"/>
</dbReference>
<reference evidence="1 2" key="1">
    <citation type="journal article" date="2016" name="Nat. Commun.">
        <title>Thousands of microbial genomes shed light on interconnected biogeochemical processes in an aquifer system.</title>
        <authorList>
            <person name="Anantharaman K."/>
            <person name="Brown C.T."/>
            <person name="Hug L.A."/>
            <person name="Sharon I."/>
            <person name="Castelle C.J."/>
            <person name="Probst A.J."/>
            <person name="Thomas B.C."/>
            <person name="Singh A."/>
            <person name="Wilkins M.J."/>
            <person name="Karaoz U."/>
            <person name="Brodie E.L."/>
            <person name="Williams K.H."/>
            <person name="Hubbard S.S."/>
            <person name="Banfield J.F."/>
        </authorList>
    </citation>
    <scope>NUCLEOTIDE SEQUENCE [LARGE SCALE GENOMIC DNA]</scope>
</reference>
<dbReference type="EMBL" id="MHIA01000016">
    <property type="protein sequence ID" value="OGY42234.1"/>
    <property type="molecule type" value="Genomic_DNA"/>
</dbReference>
<organism evidence="1 2">
    <name type="scientific">Candidatus Buchananbacteria bacterium RBG_13_39_9</name>
    <dbReference type="NCBI Taxonomy" id="1797531"/>
    <lineage>
        <taxon>Bacteria</taxon>
        <taxon>Candidatus Buchananiibacteriota</taxon>
    </lineage>
</organism>
<dbReference type="AlphaFoldDB" id="A0A1G1XQN0"/>
<gene>
    <name evidence="1" type="ORF">A2Y67_01840</name>
</gene>
<name>A0A1G1XQN0_9BACT</name>
<accession>A0A1G1XQN0</accession>
<sequence length="194" mass="21668">MKNKNQDTESIFIAKSKYLLLRKILQNVHDNLGKVIQILEAEPEAMDDLDDKMAGISQSINEITRDLEVAGSERVMEGVFDGEKMISQDGQEYTIPANYASKSKLVEGDILKLTINKRGDFLYKQIGPVERKKIIGTLGIDKNGDYFVSADKKKWKVISASVTYFKGQPGDEAVILVPKDAASKWSAIENIVKK</sequence>
<proteinExistence type="predicted"/>
<evidence type="ECO:0000313" key="2">
    <source>
        <dbReference type="Proteomes" id="UP000176260"/>
    </source>
</evidence>
<protein>
    <recommendedName>
        <fullName evidence="3">50S ribosomal protein L7/L12</fullName>
    </recommendedName>
</protein>